<evidence type="ECO:0000256" key="5">
    <source>
        <dbReference type="ARBA" id="ARBA00023136"/>
    </source>
</evidence>
<evidence type="ECO:0000313" key="8">
    <source>
        <dbReference type="Proteomes" id="UP000283530"/>
    </source>
</evidence>
<evidence type="ECO:0000256" key="1">
    <source>
        <dbReference type="ARBA" id="ARBA00004141"/>
    </source>
</evidence>
<comment type="subcellular location">
    <subcellularLocation>
        <location evidence="1">Membrane</location>
        <topology evidence="1">Multi-pass membrane protein</topology>
    </subcellularLocation>
</comment>
<sequence>MEEKSLIRPFISLIISTAIAIRALKRKSLNLSGAFLGFLVMFMHFYVGYRFGALLLVFFFTSSKLTKYGEEKKRIIDADFKEGGQRDWIQVLANSGIATALVVIVGNLTGWQDKCLDSKDSALVTCLIGGVIGQYACCNGDTWSSELGMLSDAQPRLITTFKPVRKGTNGGVTTTGLIAAAAAGGVIGLTFVVVGFFTAKCTSDVALKQLLVIPLSTIAGLCGSLIDSVLGATVQFSGFCTVRNKVVGKPGPTVKRISGTSILDNNGVNLVSVCLTTLLTAIACLYLF</sequence>
<dbReference type="EMBL" id="QPKB01000004">
    <property type="protein sequence ID" value="RWR83050.1"/>
    <property type="molecule type" value="Genomic_DNA"/>
</dbReference>
<dbReference type="AlphaFoldDB" id="A0A3S3N934"/>
<feature type="transmembrane region" description="Helical" evidence="6">
    <location>
        <begin position="6"/>
        <end position="24"/>
    </location>
</feature>
<keyword evidence="5 6" id="KW-0472">Membrane</keyword>
<keyword evidence="4 6" id="KW-1133">Transmembrane helix</keyword>
<evidence type="ECO:0000256" key="3">
    <source>
        <dbReference type="ARBA" id="ARBA00022692"/>
    </source>
</evidence>
<dbReference type="PANTHER" id="PTHR13353">
    <property type="entry name" value="TRANSMEMBRANE PROTEIN 19"/>
    <property type="match status" value="1"/>
</dbReference>
<protein>
    <submittedName>
        <fullName evidence="7">Protein PGR</fullName>
    </submittedName>
</protein>
<evidence type="ECO:0000256" key="4">
    <source>
        <dbReference type="ARBA" id="ARBA00022989"/>
    </source>
</evidence>
<dbReference type="Proteomes" id="UP000283530">
    <property type="component" value="Unassembled WGS sequence"/>
</dbReference>
<dbReference type="GO" id="GO:0016020">
    <property type="term" value="C:membrane"/>
    <property type="evidence" value="ECO:0007669"/>
    <property type="project" value="UniProtKB-SubCell"/>
</dbReference>
<evidence type="ECO:0000256" key="2">
    <source>
        <dbReference type="ARBA" id="ARBA00009012"/>
    </source>
</evidence>
<dbReference type="OrthoDB" id="30881at2759"/>
<proteinExistence type="inferred from homology"/>
<evidence type="ECO:0000313" key="7">
    <source>
        <dbReference type="EMBL" id="RWR83050.1"/>
    </source>
</evidence>
<accession>A0A3S3N934</accession>
<comment type="similarity">
    <text evidence="2">Belongs to the TMEM19 family.</text>
</comment>
<dbReference type="Pfam" id="PF01940">
    <property type="entry name" value="DUF92"/>
    <property type="match status" value="1"/>
</dbReference>
<keyword evidence="8" id="KW-1185">Reference proteome</keyword>
<comment type="caution">
    <text evidence="7">The sequence shown here is derived from an EMBL/GenBank/DDBJ whole genome shotgun (WGS) entry which is preliminary data.</text>
</comment>
<feature type="transmembrane region" description="Helical" evidence="6">
    <location>
        <begin position="36"/>
        <end position="60"/>
    </location>
</feature>
<dbReference type="InterPro" id="IPR002794">
    <property type="entry name" value="DUF92_TMEM19"/>
</dbReference>
<feature type="transmembrane region" description="Helical" evidence="6">
    <location>
        <begin position="268"/>
        <end position="287"/>
    </location>
</feature>
<reference evidence="7 8" key="1">
    <citation type="journal article" date="2019" name="Nat. Plants">
        <title>Stout camphor tree genome fills gaps in understanding of flowering plant genome evolution.</title>
        <authorList>
            <person name="Chaw S.M."/>
            <person name="Liu Y.C."/>
            <person name="Wu Y.W."/>
            <person name="Wang H.Y."/>
            <person name="Lin C.I."/>
            <person name="Wu C.S."/>
            <person name="Ke H.M."/>
            <person name="Chang L.Y."/>
            <person name="Hsu C.Y."/>
            <person name="Yang H.T."/>
            <person name="Sudianto E."/>
            <person name="Hsu M.H."/>
            <person name="Wu K.P."/>
            <person name="Wang L.N."/>
            <person name="Leebens-Mack J.H."/>
            <person name="Tsai I.J."/>
        </authorList>
    </citation>
    <scope>NUCLEOTIDE SEQUENCE [LARGE SCALE GENOMIC DNA]</scope>
    <source>
        <strain evidence="8">cv. Chaw 1501</strain>
        <tissue evidence="7">Young leaves</tissue>
    </source>
</reference>
<keyword evidence="3 6" id="KW-0812">Transmembrane</keyword>
<dbReference type="PANTHER" id="PTHR13353:SF14">
    <property type="entry name" value="PROTEIN PGR"/>
    <property type="match status" value="1"/>
</dbReference>
<gene>
    <name evidence="7" type="ORF">CKAN_01179100</name>
</gene>
<feature type="transmembrane region" description="Helical" evidence="6">
    <location>
        <begin position="177"/>
        <end position="198"/>
    </location>
</feature>
<dbReference type="STRING" id="337451.A0A3S3N934"/>
<evidence type="ECO:0000256" key="6">
    <source>
        <dbReference type="SAM" id="Phobius"/>
    </source>
</evidence>
<organism evidence="7 8">
    <name type="scientific">Cinnamomum micranthum f. kanehirae</name>
    <dbReference type="NCBI Taxonomy" id="337451"/>
    <lineage>
        <taxon>Eukaryota</taxon>
        <taxon>Viridiplantae</taxon>
        <taxon>Streptophyta</taxon>
        <taxon>Embryophyta</taxon>
        <taxon>Tracheophyta</taxon>
        <taxon>Spermatophyta</taxon>
        <taxon>Magnoliopsida</taxon>
        <taxon>Magnoliidae</taxon>
        <taxon>Laurales</taxon>
        <taxon>Lauraceae</taxon>
        <taxon>Cinnamomum</taxon>
    </lineage>
</organism>
<name>A0A3S3N934_9MAGN</name>
<feature type="transmembrane region" description="Helical" evidence="6">
    <location>
        <begin position="210"/>
        <end position="234"/>
    </location>
</feature>